<dbReference type="PANTHER" id="PTHR23206:SF7">
    <property type="entry name" value="PROTEIN KINASE DOMAIN-CONTAINING PROTEIN"/>
    <property type="match status" value="1"/>
</dbReference>
<dbReference type="InterPro" id="IPR056884">
    <property type="entry name" value="NPHP3-like_N"/>
</dbReference>
<dbReference type="Pfam" id="PF24883">
    <property type="entry name" value="NPHP3_N"/>
    <property type="match status" value="1"/>
</dbReference>
<feature type="repeat" description="ANK" evidence="3">
    <location>
        <begin position="929"/>
        <end position="961"/>
    </location>
</feature>
<dbReference type="PROSITE" id="PS50837">
    <property type="entry name" value="NACHT"/>
    <property type="match status" value="1"/>
</dbReference>
<reference evidence="7" key="1">
    <citation type="submission" date="2021-02" db="EMBL/GenBank/DDBJ databases">
        <title>Psilocybe cubensis genome.</title>
        <authorList>
            <person name="Mckernan K.J."/>
            <person name="Crawford S."/>
            <person name="Trippe A."/>
            <person name="Kane L.T."/>
            <person name="Mclaughlin S."/>
        </authorList>
    </citation>
    <scope>NUCLEOTIDE SEQUENCE [LARGE SCALE GENOMIC DNA]</scope>
    <source>
        <strain evidence="7">MGC-MH-2018</strain>
    </source>
</reference>
<feature type="domain" description="NACHT" evidence="6">
    <location>
        <begin position="417"/>
        <end position="560"/>
    </location>
</feature>
<feature type="compositionally biased region" description="Basic and acidic residues" evidence="5">
    <location>
        <begin position="1"/>
        <end position="14"/>
    </location>
</feature>
<evidence type="ECO:0000256" key="4">
    <source>
        <dbReference type="SAM" id="Coils"/>
    </source>
</evidence>
<comment type="caution">
    <text evidence="7">The sequence shown here is derived from an EMBL/GenBank/DDBJ whole genome shotgun (WGS) entry which is preliminary data.</text>
</comment>
<keyword evidence="1" id="KW-0677">Repeat</keyword>
<evidence type="ECO:0000256" key="3">
    <source>
        <dbReference type="PROSITE-ProRule" id="PRU00023"/>
    </source>
</evidence>
<evidence type="ECO:0000256" key="2">
    <source>
        <dbReference type="ARBA" id="ARBA00023043"/>
    </source>
</evidence>
<dbReference type="SMART" id="SM00248">
    <property type="entry name" value="ANK"/>
    <property type="match status" value="13"/>
</dbReference>
<feature type="repeat" description="ANK" evidence="3">
    <location>
        <begin position="1265"/>
        <end position="1297"/>
    </location>
</feature>
<sequence length="1335" mass="149762">MSTHTVSEDQHEGIENSDINTPGPKIIQPHPLNFSLPLSPGCCISASSTTEIDVKGDILNGNKHRSFYWVQIYVDNQEIIKSDKIKAHSDKLSWQWGSDTKIYFSPSSVVRIELYRGFKSSAMDKFRQILVHVAQFEEQIEKLLDNSSALFELKDKKEQSVAQINMSLFLSETPNEFISDFMKKVDRDVTNLKDIDGISKLALSILGPVLQSTKTLMDTVADAHPILKISWKFISNIYDATQETEIQDQSIRELAENLREMLATANEKLDLPKIPNAVDIIKQIGQHSLQVASIMHEYTQLSYNKRTLFLSTGNLGKRIKECQSKLQALNKRFYERVQLEMNKAVKENQDMIKDVKKEVTKVKDDALEKKIIEWLWHSGPPLNFSQNYNEANKKRQGETCSWFLEDERFGQWLHHSGFIWVYGKAGCGKTILMSLIIKKLPDANSSTGICYFFFDARDGQTDLQLHMNFIRSMIHQLCDFRHGGIPQDLVNLYTKCGSSQPLDEQLEETLQRILEGFDDVFMAIDALDECSDRQRTLNWIQKLLTKFHGQTNIHLIITSRRETDISNIFHNFRGDHIDLVNSENKDIEQYITQKMKSDNLRKFDEQHQFEIKQKLLSCADGSYIALMLNEVEKCSNLAMLKTTLTEMPKDLDEIYGQILRKCDSKKALDLQRFLQFLSFSMKDVTLETLAEIITIEFTPENEPAYNPNKRYFNPADILDLCGGLVVTVRDDKADNQNKDYIKLSHFSVKEYLISSRVQSTFHLMETTSQIKISKTLLLYLLETSAATLNNKDLDPSAFPLQSYAIQYWHSHVQCQGVDKDNIICKLVVRLLRYADSRKWNDDLIPGPYTINMNTENAQARTIVWASSLGLVGVVEYLLNNMDNISWMEKSMRVKGKYGAALQEASYMGHNLVIKTLIQHGADINVVGGKYATALQAASYMGYTWLVKILLQYNADVNIVGGQYGTALQAASYMGHILVVETLLQHGSDVNIVGGMYYTALQAALYNKRVYVVQALLKYNPSDMHVIVDNATFCNALQAVSFIGDNLLVKTLLQHGAAANIVGGAYGTALQAASRKGHKLVVETLLQHGADVNIVGGMFHTALQAALYGESEYVVQALLKYRPVDIHVIVQNVRFCNALQAVSFIGDNLLVEALLQYGAAANIVGGEYGTALQAASFMGHKLVVETLLQHGADVNIVGGKYGTALQAASYMGHTLVVETLLQNNADVNIVGGIYGTALQAASHGGQHSIVDLLLSNGADMNTSAGRFDNALQAACSKDHEKVIQLLLSHGAKVTSLDYLDCIGNPHLQIELRIAYSTHKESTSNPLQTMPENPAMR</sequence>
<protein>
    <recommendedName>
        <fullName evidence="6">NACHT domain-containing protein</fullName>
    </recommendedName>
</protein>
<feature type="repeat" description="ANK" evidence="3">
    <location>
        <begin position="1235"/>
        <end position="1264"/>
    </location>
</feature>
<dbReference type="InterPro" id="IPR002110">
    <property type="entry name" value="Ankyrin_rpt"/>
</dbReference>
<dbReference type="InterPro" id="IPR036770">
    <property type="entry name" value="Ankyrin_rpt-contain_sf"/>
</dbReference>
<feature type="coiled-coil region" evidence="4">
    <location>
        <begin position="334"/>
        <end position="365"/>
    </location>
</feature>
<evidence type="ECO:0000313" key="7">
    <source>
        <dbReference type="EMBL" id="KAG5167763.1"/>
    </source>
</evidence>
<feature type="repeat" description="ANK" evidence="3">
    <location>
        <begin position="896"/>
        <end position="928"/>
    </location>
</feature>
<dbReference type="EMBL" id="JAFIQS010000006">
    <property type="protein sequence ID" value="KAG5167763.1"/>
    <property type="molecule type" value="Genomic_DNA"/>
</dbReference>
<proteinExistence type="predicted"/>
<feature type="repeat" description="ANK" evidence="3">
    <location>
        <begin position="1166"/>
        <end position="1198"/>
    </location>
</feature>
<dbReference type="GO" id="GO:0005737">
    <property type="term" value="C:cytoplasm"/>
    <property type="evidence" value="ECO:0007669"/>
    <property type="project" value="TreeGrafter"/>
</dbReference>
<gene>
    <name evidence="7" type="ORF">JR316_006354</name>
</gene>
<feature type="region of interest" description="Disordered" evidence="5">
    <location>
        <begin position="1"/>
        <end position="22"/>
    </location>
</feature>
<accession>A0A8H8CJI2</accession>
<dbReference type="PROSITE" id="PS50088">
    <property type="entry name" value="ANK_REPEAT"/>
    <property type="match status" value="8"/>
</dbReference>
<dbReference type="InterPro" id="IPR007111">
    <property type="entry name" value="NACHT_NTPase"/>
</dbReference>
<evidence type="ECO:0000256" key="1">
    <source>
        <dbReference type="ARBA" id="ARBA00022737"/>
    </source>
</evidence>
<dbReference type="SUPFAM" id="SSF52540">
    <property type="entry name" value="P-loop containing nucleoside triphosphate hydrolases"/>
    <property type="match status" value="1"/>
</dbReference>
<dbReference type="Pfam" id="PF12796">
    <property type="entry name" value="Ank_2"/>
    <property type="match status" value="4"/>
</dbReference>
<dbReference type="SUPFAM" id="SSF48403">
    <property type="entry name" value="Ankyrin repeat"/>
    <property type="match status" value="2"/>
</dbReference>
<feature type="repeat" description="ANK" evidence="3">
    <location>
        <begin position="1199"/>
        <end position="1231"/>
    </location>
</feature>
<feature type="repeat" description="ANK" evidence="3">
    <location>
        <begin position="962"/>
        <end position="994"/>
    </location>
</feature>
<dbReference type="InterPro" id="IPR027417">
    <property type="entry name" value="P-loop_NTPase"/>
</dbReference>
<dbReference type="PANTHER" id="PTHR23206">
    <property type="entry name" value="MASK PROTEIN"/>
    <property type="match status" value="1"/>
</dbReference>
<evidence type="ECO:0000259" key="6">
    <source>
        <dbReference type="PROSITE" id="PS50837"/>
    </source>
</evidence>
<dbReference type="Gene3D" id="3.40.50.300">
    <property type="entry name" value="P-loop containing nucleotide triphosphate hydrolases"/>
    <property type="match status" value="1"/>
</dbReference>
<dbReference type="InterPro" id="IPR051631">
    <property type="entry name" value="Ankyrin-KH/SAM_domain"/>
</dbReference>
<dbReference type="Gene3D" id="1.25.40.20">
    <property type="entry name" value="Ankyrin repeat-containing domain"/>
    <property type="match status" value="2"/>
</dbReference>
<feature type="repeat" description="ANK" evidence="3">
    <location>
        <begin position="1064"/>
        <end position="1096"/>
    </location>
</feature>
<dbReference type="PROSITE" id="PS50297">
    <property type="entry name" value="ANK_REP_REGION"/>
    <property type="match status" value="4"/>
</dbReference>
<organism evidence="7">
    <name type="scientific">Psilocybe cubensis</name>
    <name type="common">Psychedelic mushroom</name>
    <name type="synonym">Stropharia cubensis</name>
    <dbReference type="NCBI Taxonomy" id="181762"/>
    <lineage>
        <taxon>Eukaryota</taxon>
        <taxon>Fungi</taxon>
        <taxon>Dikarya</taxon>
        <taxon>Basidiomycota</taxon>
        <taxon>Agaricomycotina</taxon>
        <taxon>Agaricomycetes</taxon>
        <taxon>Agaricomycetidae</taxon>
        <taxon>Agaricales</taxon>
        <taxon>Agaricineae</taxon>
        <taxon>Strophariaceae</taxon>
        <taxon>Psilocybe</taxon>
    </lineage>
</organism>
<evidence type="ECO:0000256" key="5">
    <source>
        <dbReference type="SAM" id="MobiDB-lite"/>
    </source>
</evidence>
<keyword evidence="2 3" id="KW-0040">ANK repeat</keyword>
<keyword evidence="4" id="KW-0175">Coiled coil</keyword>
<dbReference type="OrthoDB" id="7464126at2759"/>
<name>A0A8H8CJI2_PSICU</name>